<dbReference type="Gene3D" id="3.30.160.60">
    <property type="entry name" value="Classic Zinc Finger"/>
    <property type="match status" value="7"/>
</dbReference>
<comment type="similarity">
    <text evidence="2">Belongs to the krueppel C2H2-type zinc-finger protein family.</text>
</comment>
<dbReference type="SMART" id="SM00349">
    <property type="entry name" value="KRAB"/>
    <property type="match status" value="1"/>
</dbReference>
<feature type="domain" description="C2H2-type" evidence="12">
    <location>
        <begin position="450"/>
        <end position="476"/>
    </location>
</feature>
<comment type="subcellular location">
    <subcellularLocation>
        <location evidence="1">Nucleus</location>
    </subcellularLocation>
</comment>
<name>A0A8C9LNT9_9PRIM</name>
<accession>A0A8C9LNT9</accession>
<keyword evidence="8" id="KW-0238">DNA-binding</keyword>
<dbReference type="PROSITE" id="PS50805">
    <property type="entry name" value="KRAB"/>
    <property type="match status" value="1"/>
</dbReference>
<keyword evidence="6" id="KW-0862">Zinc</keyword>
<evidence type="ECO:0000256" key="7">
    <source>
        <dbReference type="ARBA" id="ARBA00023015"/>
    </source>
</evidence>
<keyword evidence="7" id="KW-0805">Transcription regulation</keyword>
<dbReference type="InterPro" id="IPR036051">
    <property type="entry name" value="KRAB_dom_sf"/>
</dbReference>
<dbReference type="Gene3D" id="6.10.140.140">
    <property type="match status" value="1"/>
</dbReference>
<dbReference type="GO" id="GO:0006355">
    <property type="term" value="P:regulation of DNA-templated transcription"/>
    <property type="evidence" value="ECO:0007669"/>
    <property type="project" value="InterPro"/>
</dbReference>
<evidence type="ECO:0000256" key="8">
    <source>
        <dbReference type="ARBA" id="ARBA00023125"/>
    </source>
</evidence>
<keyword evidence="5 11" id="KW-0863">Zinc-finger</keyword>
<evidence type="ECO:0000256" key="3">
    <source>
        <dbReference type="ARBA" id="ARBA00022723"/>
    </source>
</evidence>
<evidence type="ECO:0000256" key="5">
    <source>
        <dbReference type="ARBA" id="ARBA00022771"/>
    </source>
</evidence>
<keyword evidence="9" id="KW-0804">Transcription</keyword>
<evidence type="ECO:0000259" key="13">
    <source>
        <dbReference type="PROSITE" id="PS50805"/>
    </source>
</evidence>
<keyword evidence="3" id="KW-0479">Metal-binding</keyword>
<keyword evidence="10" id="KW-0539">Nucleus</keyword>
<dbReference type="AlphaFoldDB" id="A0A8C9LNT9"/>
<evidence type="ECO:0000256" key="6">
    <source>
        <dbReference type="ARBA" id="ARBA00022833"/>
    </source>
</evidence>
<dbReference type="Pfam" id="PF01352">
    <property type="entry name" value="KRAB"/>
    <property type="match status" value="1"/>
</dbReference>
<dbReference type="InterPro" id="IPR050758">
    <property type="entry name" value="Znf_C2H2-type"/>
</dbReference>
<feature type="domain" description="C2H2-type" evidence="12">
    <location>
        <begin position="336"/>
        <end position="363"/>
    </location>
</feature>
<feature type="domain" description="C2H2-type" evidence="12">
    <location>
        <begin position="308"/>
        <end position="335"/>
    </location>
</feature>
<dbReference type="InterPro" id="IPR001909">
    <property type="entry name" value="KRAB"/>
</dbReference>
<evidence type="ECO:0008006" key="16">
    <source>
        <dbReference type="Google" id="ProtNLM"/>
    </source>
</evidence>
<feature type="domain" description="C2H2-type" evidence="12">
    <location>
        <begin position="422"/>
        <end position="449"/>
    </location>
</feature>
<feature type="domain" description="KRAB" evidence="13">
    <location>
        <begin position="8"/>
        <end position="79"/>
    </location>
</feature>
<dbReference type="SMART" id="SM00355">
    <property type="entry name" value="ZnF_C2H2"/>
    <property type="match status" value="7"/>
</dbReference>
<protein>
    <recommendedName>
        <fullName evidence="16">Zinc finger protein</fullName>
    </recommendedName>
</protein>
<dbReference type="GO" id="GO:0008270">
    <property type="term" value="F:zinc ion binding"/>
    <property type="evidence" value="ECO:0007669"/>
    <property type="project" value="UniProtKB-KW"/>
</dbReference>
<sequence>MQKSPGSLSFEDVTVGFTQEEWQHLDPAQRTLYRDVMLENYSHLVSVGYCIPKPEVIFTLEQGEQLWILEEELPGQRYPEVCKVDDQLERCQEIQDRHIWQAPYINNQTLTIERGNILGKVFDFSIDPLPSIKIPCKCDLCGMSLKYISDLFSSKKNYLRKMPHDLSAYRKLFLNSNHEKTHMEEQRYEFIQIGKCFTILNIRNVRKICMERQFSLHISKLTQERVLVYIMNVIKCSVIIQLSWSIKCQKKRENFYEFNEYEKNFEKSTFLKHRVHLEVKHYKYFESVVSIISHILQYIREFTWEKPYKCNQCGKTFISNSVLTIHHKTHIGEKPCECNECGKSFSRSSYRIIHQRTHTGEKPYECKICGKTFCHKSDADYTVHKRTHRGEKSYYCNECGKTFICNSVLNSHQRKHTGEKPYECNECGKSFSEKSVLTVHQRMHTREKPYKCNECGKSYHESDLTKHQRTHTREKPYECSQCGKSFSCSLGLKVHQRRHTREKPYGCKQCGETL</sequence>
<dbReference type="PANTHER" id="PTHR23234">
    <property type="entry name" value="ZNF44 PROTEIN"/>
    <property type="match status" value="1"/>
</dbReference>
<dbReference type="SUPFAM" id="SSF57667">
    <property type="entry name" value="beta-beta-alpha zinc fingers"/>
    <property type="match status" value="4"/>
</dbReference>
<reference evidence="14" key="2">
    <citation type="submission" date="2025-09" db="UniProtKB">
        <authorList>
            <consortium name="Ensembl"/>
        </authorList>
    </citation>
    <scope>IDENTIFICATION</scope>
</reference>
<dbReference type="PROSITE" id="PS50157">
    <property type="entry name" value="ZINC_FINGER_C2H2_2"/>
    <property type="match status" value="7"/>
</dbReference>
<keyword evidence="4" id="KW-0677">Repeat</keyword>
<reference evidence="14" key="1">
    <citation type="submission" date="2025-08" db="UniProtKB">
        <authorList>
            <consortium name="Ensembl"/>
        </authorList>
    </citation>
    <scope>IDENTIFICATION</scope>
</reference>
<dbReference type="FunFam" id="3.30.160.60:FF:000060">
    <property type="entry name" value="zinc finger protein 436"/>
    <property type="match status" value="1"/>
</dbReference>
<evidence type="ECO:0000256" key="2">
    <source>
        <dbReference type="ARBA" id="ARBA00006991"/>
    </source>
</evidence>
<dbReference type="Proteomes" id="UP000694416">
    <property type="component" value="Unplaced"/>
</dbReference>
<evidence type="ECO:0000256" key="11">
    <source>
        <dbReference type="PROSITE-ProRule" id="PRU00042"/>
    </source>
</evidence>
<dbReference type="SUPFAM" id="SSF109640">
    <property type="entry name" value="KRAB domain (Kruppel-associated box)"/>
    <property type="match status" value="1"/>
</dbReference>
<dbReference type="FunFam" id="3.30.160.60:FF:000017">
    <property type="entry name" value="zinc finger protein 62 homolog"/>
    <property type="match status" value="1"/>
</dbReference>
<evidence type="ECO:0000256" key="9">
    <source>
        <dbReference type="ARBA" id="ARBA00023163"/>
    </source>
</evidence>
<evidence type="ECO:0000256" key="10">
    <source>
        <dbReference type="ARBA" id="ARBA00023242"/>
    </source>
</evidence>
<dbReference type="FunFam" id="3.30.160.60:FF:002090">
    <property type="entry name" value="Zinc finger protein 473"/>
    <property type="match status" value="1"/>
</dbReference>
<dbReference type="GO" id="GO:0005634">
    <property type="term" value="C:nucleus"/>
    <property type="evidence" value="ECO:0007669"/>
    <property type="project" value="UniProtKB-SubCell"/>
</dbReference>
<dbReference type="FunFam" id="3.30.160.60:FF:000358">
    <property type="entry name" value="zinc finger protein 24"/>
    <property type="match status" value="1"/>
</dbReference>
<evidence type="ECO:0000259" key="12">
    <source>
        <dbReference type="PROSITE" id="PS50157"/>
    </source>
</evidence>
<dbReference type="FunFam" id="3.30.160.60:FF:000136">
    <property type="entry name" value="GLI family zinc finger 4"/>
    <property type="match status" value="1"/>
</dbReference>
<dbReference type="PROSITE" id="PS00028">
    <property type="entry name" value="ZINC_FINGER_C2H2_1"/>
    <property type="match status" value="5"/>
</dbReference>
<dbReference type="FunFam" id="3.30.160.60:FF:001530">
    <property type="entry name" value="Zinc finger protein 268"/>
    <property type="match status" value="1"/>
</dbReference>
<dbReference type="PANTHER" id="PTHR23234:SF10">
    <property type="entry name" value="RIKEN CDNA 6720489N17 GENE-RELATED"/>
    <property type="match status" value="1"/>
</dbReference>
<dbReference type="CDD" id="cd07765">
    <property type="entry name" value="KRAB_A-box"/>
    <property type="match status" value="1"/>
</dbReference>
<dbReference type="InterPro" id="IPR013087">
    <property type="entry name" value="Znf_C2H2_type"/>
</dbReference>
<dbReference type="Pfam" id="PF13894">
    <property type="entry name" value="zf-C2H2_4"/>
    <property type="match status" value="1"/>
</dbReference>
<evidence type="ECO:0000313" key="15">
    <source>
        <dbReference type="Proteomes" id="UP000694416"/>
    </source>
</evidence>
<dbReference type="GO" id="GO:0003677">
    <property type="term" value="F:DNA binding"/>
    <property type="evidence" value="ECO:0007669"/>
    <property type="project" value="UniProtKB-KW"/>
</dbReference>
<dbReference type="InterPro" id="IPR036236">
    <property type="entry name" value="Znf_C2H2_sf"/>
</dbReference>
<organism evidence="14 15">
    <name type="scientific">Piliocolobus tephrosceles</name>
    <name type="common">Ugandan red Colobus</name>
    <dbReference type="NCBI Taxonomy" id="591936"/>
    <lineage>
        <taxon>Eukaryota</taxon>
        <taxon>Metazoa</taxon>
        <taxon>Chordata</taxon>
        <taxon>Craniata</taxon>
        <taxon>Vertebrata</taxon>
        <taxon>Euteleostomi</taxon>
        <taxon>Mammalia</taxon>
        <taxon>Eutheria</taxon>
        <taxon>Euarchontoglires</taxon>
        <taxon>Primates</taxon>
        <taxon>Haplorrhini</taxon>
        <taxon>Catarrhini</taxon>
        <taxon>Cercopithecidae</taxon>
        <taxon>Colobinae</taxon>
        <taxon>Piliocolobus</taxon>
    </lineage>
</organism>
<dbReference type="FunFam" id="3.30.160.60:FF:000478">
    <property type="entry name" value="Zinc finger protein 133"/>
    <property type="match status" value="1"/>
</dbReference>
<dbReference type="Ensembl" id="ENSPTET00000023544.1">
    <property type="protein sequence ID" value="ENSPTEP00000015830.1"/>
    <property type="gene ID" value="ENSPTEG00000017455.1"/>
</dbReference>
<feature type="domain" description="C2H2-type" evidence="12">
    <location>
        <begin position="364"/>
        <end position="393"/>
    </location>
</feature>
<feature type="domain" description="C2H2-type" evidence="12">
    <location>
        <begin position="394"/>
        <end position="421"/>
    </location>
</feature>
<evidence type="ECO:0000256" key="4">
    <source>
        <dbReference type="ARBA" id="ARBA00022737"/>
    </source>
</evidence>
<dbReference type="Pfam" id="PF00096">
    <property type="entry name" value="zf-C2H2"/>
    <property type="match status" value="5"/>
</dbReference>
<proteinExistence type="inferred from homology"/>
<evidence type="ECO:0000256" key="1">
    <source>
        <dbReference type="ARBA" id="ARBA00004123"/>
    </source>
</evidence>
<keyword evidence="15" id="KW-1185">Reference proteome</keyword>
<feature type="domain" description="C2H2-type" evidence="12">
    <location>
        <begin position="477"/>
        <end position="504"/>
    </location>
</feature>
<evidence type="ECO:0000313" key="14">
    <source>
        <dbReference type="Ensembl" id="ENSPTEP00000015830.1"/>
    </source>
</evidence>